<evidence type="ECO:0000259" key="3">
    <source>
        <dbReference type="Pfam" id="PF25597"/>
    </source>
</evidence>
<evidence type="ECO:0008006" key="6">
    <source>
        <dbReference type="Google" id="ProtNLM"/>
    </source>
</evidence>
<dbReference type="InterPro" id="IPR054722">
    <property type="entry name" value="PolX-like_BBD"/>
</dbReference>
<feature type="domain" description="Retrovirus-related Pol polyprotein from transposon TNT 1-94-like beta-barrel" evidence="2">
    <location>
        <begin position="222"/>
        <end position="288"/>
    </location>
</feature>
<evidence type="ECO:0000259" key="2">
    <source>
        <dbReference type="Pfam" id="PF22936"/>
    </source>
</evidence>
<evidence type="ECO:0000313" key="4">
    <source>
        <dbReference type="EMBL" id="GJT52370.1"/>
    </source>
</evidence>
<proteinExistence type="predicted"/>
<organism evidence="4 5">
    <name type="scientific">Tanacetum coccineum</name>
    <dbReference type="NCBI Taxonomy" id="301880"/>
    <lineage>
        <taxon>Eukaryota</taxon>
        <taxon>Viridiplantae</taxon>
        <taxon>Streptophyta</taxon>
        <taxon>Embryophyta</taxon>
        <taxon>Tracheophyta</taxon>
        <taxon>Spermatophyta</taxon>
        <taxon>Magnoliopsida</taxon>
        <taxon>eudicotyledons</taxon>
        <taxon>Gunneridae</taxon>
        <taxon>Pentapetalae</taxon>
        <taxon>asterids</taxon>
        <taxon>campanulids</taxon>
        <taxon>Asterales</taxon>
        <taxon>Asteraceae</taxon>
        <taxon>Asteroideae</taxon>
        <taxon>Anthemideae</taxon>
        <taxon>Anthemidinae</taxon>
        <taxon>Tanacetum</taxon>
    </lineage>
</organism>
<evidence type="ECO:0000256" key="1">
    <source>
        <dbReference type="SAM" id="MobiDB-lite"/>
    </source>
</evidence>
<dbReference type="Pfam" id="PF22936">
    <property type="entry name" value="Pol_BBD"/>
    <property type="match status" value="1"/>
</dbReference>
<accession>A0ABQ5ENB7</accession>
<dbReference type="EMBL" id="BQNB010016490">
    <property type="protein sequence ID" value="GJT52370.1"/>
    <property type="molecule type" value="Genomic_DNA"/>
</dbReference>
<dbReference type="Proteomes" id="UP001151760">
    <property type="component" value="Unassembled WGS sequence"/>
</dbReference>
<evidence type="ECO:0000313" key="5">
    <source>
        <dbReference type="Proteomes" id="UP001151760"/>
    </source>
</evidence>
<reference evidence="4" key="1">
    <citation type="journal article" date="2022" name="Int. J. Mol. Sci.">
        <title>Draft Genome of Tanacetum Coccineum: Genomic Comparison of Closely Related Tanacetum-Family Plants.</title>
        <authorList>
            <person name="Yamashiro T."/>
            <person name="Shiraishi A."/>
            <person name="Nakayama K."/>
            <person name="Satake H."/>
        </authorList>
    </citation>
    <scope>NUCLEOTIDE SEQUENCE</scope>
</reference>
<feature type="region of interest" description="Disordered" evidence="1">
    <location>
        <begin position="421"/>
        <end position="445"/>
    </location>
</feature>
<protein>
    <recommendedName>
        <fullName evidence="6">Integrase, catalytic region, zinc finger, CCHC-type, peptidase aspartic, catalytic</fullName>
    </recommendedName>
</protein>
<gene>
    <name evidence="4" type="ORF">Tco_0978527</name>
</gene>
<name>A0ABQ5ENB7_9ASTR</name>
<comment type="caution">
    <text evidence="4">The sequence shown here is derived from an EMBL/GenBank/DDBJ whole genome shotgun (WGS) entry which is preliminary data.</text>
</comment>
<reference evidence="4" key="2">
    <citation type="submission" date="2022-01" db="EMBL/GenBank/DDBJ databases">
        <authorList>
            <person name="Yamashiro T."/>
            <person name="Shiraishi A."/>
            <person name="Satake H."/>
            <person name="Nakayama K."/>
        </authorList>
    </citation>
    <scope>NUCLEOTIDE SEQUENCE</scope>
</reference>
<keyword evidence="5" id="KW-1185">Reference proteome</keyword>
<dbReference type="Pfam" id="PF25597">
    <property type="entry name" value="SH3_retrovirus"/>
    <property type="match status" value="1"/>
</dbReference>
<dbReference type="InterPro" id="IPR057670">
    <property type="entry name" value="SH3_retrovirus"/>
</dbReference>
<feature type="region of interest" description="Disordered" evidence="1">
    <location>
        <begin position="190"/>
        <end position="219"/>
    </location>
</feature>
<feature type="domain" description="Retroviral polymerase SH3-like" evidence="3">
    <location>
        <begin position="318"/>
        <end position="360"/>
    </location>
</feature>
<feature type="compositionally biased region" description="Low complexity" evidence="1">
    <location>
        <begin position="426"/>
        <end position="436"/>
    </location>
</feature>
<sequence length="445" mass="49441">MEAAVVQCSVDKKCFEIQKKELLLKNDRLLELIISQDRVHTGVNSLEVTDECERMKCSTSASGLKPRCNTMENRISTKQNVLKANSKSLCKTCNKCLFNACDDECVVDYLMNVNKRAKSRSAKSNKKNDWKPTIKVFTSVGYTWLPTGRTFTKDGIKCPMTKITSTKVVPPKETSPIHVITKHPDIKVNSRRPKLTKSVSSSNEPSILGPRPSNNSNPTKIGCSKHMIGKHSQLINFDHKFLGTVRFGNDQIAKIIRYGDYQIENVTISRVYYVEGLGHNLFFVGSRDTNLYIDDIAQSSPICLLSKASKTKSYEDLAKLKPKADIGIFIGYAPAKKAYRIYNRRTRLIMETIHVNFNELTAMASEQFGLGPTLHEMTPGTISSGLYFTPPLSVVSHRLPPIIPQAGDTTGTPLSTFVEQDAPAASTSSTTQETQSPVIHDGVEE</sequence>